<gene>
    <name evidence="5" type="ORF">DVS28_a1570</name>
</gene>
<keyword evidence="1" id="KW-0328">Glycosyltransferase</keyword>
<keyword evidence="6" id="KW-1185">Reference proteome</keyword>
<keyword evidence="2 5" id="KW-0808">Transferase</keyword>
<dbReference type="InterPro" id="IPR028098">
    <property type="entry name" value="Glyco_trans_4-like_N"/>
</dbReference>
<feature type="domain" description="Glycosyl transferase family 1" evidence="3">
    <location>
        <begin position="208"/>
        <end position="340"/>
    </location>
</feature>
<dbReference type="Gene3D" id="3.40.50.2000">
    <property type="entry name" value="Glycogen Phosphorylase B"/>
    <property type="match status" value="2"/>
</dbReference>
<dbReference type="AlphaFoldDB" id="A0A346XVL6"/>
<evidence type="ECO:0000256" key="2">
    <source>
        <dbReference type="ARBA" id="ARBA00022679"/>
    </source>
</evidence>
<proteinExistence type="predicted"/>
<accession>A0A346XVL6</accession>
<sequence>MVSAAPVHQPRAAGSPADAARPLRIAIIAALRHGLREPHAGGLERQTADLAHGLRAAGNGVTVFASADADPDLGVEPIVPRETLLDLSPAAREDVSMLAEGFMVEHDAYLDLMLRLRDADFDVVHDNSLHYIPPATADLLPMPVVKVLHTPPTPWIEAALRRRPENLHVVSVSHDNARRWPITPRAVIHNAIDLDRFEPTGAPVPRSAVWVGRVCPEKGPHHAVRAARRAGFSLDVIGPASDPTYAEEVLRPELDDHRRWVGHLDSADVAARIARASVALVTPCWPEPFGLVVMEALACGTPVAGYRHGALPELVNDDVAVLVDPDDEDGLAEAVLQASTLDRGRCRAHAVAHGSVERMTGDYLALYRELVS</sequence>
<name>A0A346XVL6_9ACTN</name>
<dbReference type="PANTHER" id="PTHR12526:SF595">
    <property type="entry name" value="BLL5217 PROTEIN"/>
    <property type="match status" value="1"/>
</dbReference>
<evidence type="ECO:0000259" key="3">
    <source>
        <dbReference type="Pfam" id="PF00534"/>
    </source>
</evidence>
<dbReference type="Pfam" id="PF00534">
    <property type="entry name" value="Glycos_transf_1"/>
    <property type="match status" value="1"/>
</dbReference>
<reference evidence="5 6" key="1">
    <citation type="submission" date="2018-09" db="EMBL/GenBank/DDBJ databases">
        <title>Complete genome sequence of Euzebya sp. DY32-46 isolated from seawater of Pacific Ocean.</title>
        <authorList>
            <person name="Xu L."/>
            <person name="Wu Y.-H."/>
            <person name="Xu X.-W."/>
        </authorList>
    </citation>
    <scope>NUCLEOTIDE SEQUENCE [LARGE SCALE GENOMIC DNA]</scope>
    <source>
        <strain evidence="5 6">DY32-46</strain>
    </source>
</reference>
<organism evidence="5 6">
    <name type="scientific">Euzebya pacifica</name>
    <dbReference type="NCBI Taxonomy" id="1608957"/>
    <lineage>
        <taxon>Bacteria</taxon>
        <taxon>Bacillati</taxon>
        <taxon>Actinomycetota</taxon>
        <taxon>Nitriliruptoria</taxon>
        <taxon>Euzebyales</taxon>
    </lineage>
</organism>
<dbReference type="KEGG" id="euz:DVS28_a1570"/>
<evidence type="ECO:0000259" key="4">
    <source>
        <dbReference type="Pfam" id="PF13439"/>
    </source>
</evidence>
<dbReference type="SUPFAM" id="SSF53756">
    <property type="entry name" value="UDP-Glycosyltransferase/glycogen phosphorylase"/>
    <property type="match status" value="1"/>
</dbReference>
<dbReference type="OrthoDB" id="9809227at2"/>
<evidence type="ECO:0000313" key="6">
    <source>
        <dbReference type="Proteomes" id="UP000264006"/>
    </source>
</evidence>
<dbReference type="GO" id="GO:0016757">
    <property type="term" value="F:glycosyltransferase activity"/>
    <property type="evidence" value="ECO:0007669"/>
    <property type="project" value="UniProtKB-KW"/>
</dbReference>
<dbReference type="RefSeq" id="WP_114590948.1">
    <property type="nucleotide sequence ID" value="NZ_CP031165.1"/>
</dbReference>
<evidence type="ECO:0000256" key="1">
    <source>
        <dbReference type="ARBA" id="ARBA00022676"/>
    </source>
</evidence>
<dbReference type="CDD" id="cd03802">
    <property type="entry name" value="GT4_AviGT4-like"/>
    <property type="match status" value="1"/>
</dbReference>
<dbReference type="EMBL" id="CP031165">
    <property type="protein sequence ID" value="AXV06263.1"/>
    <property type="molecule type" value="Genomic_DNA"/>
</dbReference>
<dbReference type="Pfam" id="PF13439">
    <property type="entry name" value="Glyco_transf_4"/>
    <property type="match status" value="1"/>
</dbReference>
<protein>
    <submittedName>
        <fullName evidence="5">Glycosyl transferase, group 1</fullName>
    </submittedName>
</protein>
<dbReference type="InterPro" id="IPR001296">
    <property type="entry name" value="Glyco_trans_1"/>
</dbReference>
<evidence type="ECO:0000313" key="5">
    <source>
        <dbReference type="EMBL" id="AXV06263.1"/>
    </source>
</evidence>
<dbReference type="Proteomes" id="UP000264006">
    <property type="component" value="Chromosome"/>
</dbReference>
<dbReference type="PANTHER" id="PTHR12526">
    <property type="entry name" value="GLYCOSYLTRANSFERASE"/>
    <property type="match status" value="1"/>
</dbReference>
<feature type="domain" description="Glycosyltransferase subfamily 4-like N-terminal" evidence="4">
    <location>
        <begin position="41"/>
        <end position="196"/>
    </location>
</feature>